<evidence type="ECO:0000313" key="2">
    <source>
        <dbReference type="EMBL" id="CZT20123.1"/>
    </source>
</evidence>
<dbReference type="PANTHER" id="PTHR24148">
    <property type="entry name" value="ANKYRIN REPEAT DOMAIN-CONTAINING PROTEIN 39 HOMOLOG-RELATED"/>
    <property type="match status" value="1"/>
</dbReference>
<dbReference type="PANTHER" id="PTHR24148:SF73">
    <property type="entry name" value="HET DOMAIN PROTEIN (AFU_ORTHOLOGUE AFUA_8G01020)"/>
    <property type="match status" value="1"/>
</dbReference>
<dbReference type="InterPro" id="IPR052895">
    <property type="entry name" value="HetReg/Transcr_Mod"/>
</dbReference>
<reference evidence="2 3" key="1">
    <citation type="submission" date="2016-03" db="EMBL/GenBank/DDBJ databases">
        <authorList>
            <person name="Ploux O."/>
        </authorList>
    </citation>
    <scope>NUCLEOTIDE SEQUENCE [LARGE SCALE GENOMIC DNA]</scope>
    <source>
        <strain evidence="2 3">URUG2</strain>
    </source>
</reference>
<evidence type="ECO:0000259" key="1">
    <source>
        <dbReference type="Pfam" id="PF06985"/>
    </source>
</evidence>
<name>A0A2D3VHA9_9PEZI</name>
<dbReference type="AlphaFoldDB" id="A0A2D3VHA9"/>
<protein>
    <recommendedName>
        <fullName evidence="1">Heterokaryon incompatibility domain-containing protein</fullName>
    </recommendedName>
</protein>
<gene>
    <name evidence="2" type="ORF">RCC_05980</name>
</gene>
<sequence length="614" mass="70847">MKQSASVVPKRPSKFTRNFRAKTRWHPPLSHPARQIRLLYMFSGLEGDDLEFELTAWDLETAPDYVAISYTWGENRDHKTVYINGRPREVWPNCHYALWQVRLHHPGSYIWLDSICIEQDNLGEKSHQVAMMGDIYKRAAFTCACIGPAAEDGHDLLADFISQLGQVKLEYEDIRKHPGFDSSFGEESDGSVDVQDPTEPIEQFCQQWILRHRQQDIVALAGEMFAFLSRPYWQRVWIMQEITLSKSVSILFGREVRSWQAVRRLPWLHHYTIPVEHSPDIERFSRLVWLVFDKVVPLEDFARTINGFQCYDPRDKIYGLLSMYQFEEEEHTITPDYTRTTLQLACSMATHVYWGQLGRMLQLLEVTMNDPGMTALVQQRQQAPALILKNPSKRRSFRPEKLQCLKVGSDRKGRLTCSLWQDSRVMNPTHLALQDQMLNKLRRLNTDHAAARTCQGDSDPRAIYHKNKIVAVGCSELQEGDFITANEYVLANHFLVLRPVNEDKFKILGQGFMMPGVEACRYDDQSPYADIKDLSACTCGIEHNVLRTWVEVDLSDEDAVVLAGQDLLSGQMLEYDVDARFSRLATRVSERDNPMVYIVPFDPLELVLAERGLR</sequence>
<dbReference type="GeneID" id="35601126"/>
<dbReference type="Pfam" id="PF06985">
    <property type="entry name" value="HET"/>
    <property type="match status" value="1"/>
</dbReference>
<dbReference type="Proteomes" id="UP000225277">
    <property type="component" value="Unassembled WGS sequence"/>
</dbReference>
<keyword evidence="3" id="KW-1185">Reference proteome</keyword>
<dbReference type="OrthoDB" id="3647231at2759"/>
<proteinExistence type="predicted"/>
<feature type="domain" description="Heterokaryon incompatibility" evidence="1">
    <location>
        <begin position="65"/>
        <end position="241"/>
    </location>
</feature>
<dbReference type="RefSeq" id="XP_023627012.1">
    <property type="nucleotide sequence ID" value="XM_023771244.1"/>
</dbReference>
<evidence type="ECO:0000313" key="3">
    <source>
        <dbReference type="Proteomes" id="UP000225277"/>
    </source>
</evidence>
<dbReference type="InterPro" id="IPR010730">
    <property type="entry name" value="HET"/>
</dbReference>
<organism evidence="2 3">
    <name type="scientific">Ramularia collo-cygni</name>
    <dbReference type="NCBI Taxonomy" id="112498"/>
    <lineage>
        <taxon>Eukaryota</taxon>
        <taxon>Fungi</taxon>
        <taxon>Dikarya</taxon>
        <taxon>Ascomycota</taxon>
        <taxon>Pezizomycotina</taxon>
        <taxon>Dothideomycetes</taxon>
        <taxon>Dothideomycetidae</taxon>
        <taxon>Mycosphaerellales</taxon>
        <taxon>Mycosphaerellaceae</taxon>
        <taxon>Ramularia</taxon>
    </lineage>
</organism>
<dbReference type="EMBL" id="FJUY01000008">
    <property type="protein sequence ID" value="CZT20123.1"/>
    <property type="molecule type" value="Genomic_DNA"/>
</dbReference>
<accession>A0A2D3VHA9</accession>